<keyword evidence="8" id="KW-0472">Membrane</keyword>
<evidence type="ECO:0000313" key="11">
    <source>
        <dbReference type="Ensembl" id="ENSCGRP00001018036.1"/>
    </source>
</evidence>
<reference evidence="11" key="3">
    <citation type="submission" date="2025-05" db="UniProtKB">
        <authorList>
            <consortium name="Ensembl"/>
        </authorList>
    </citation>
    <scope>IDENTIFICATION</scope>
</reference>
<dbReference type="Proteomes" id="UP000694386">
    <property type="component" value="Unplaced"/>
</dbReference>
<reference evidence="12" key="1">
    <citation type="journal article" date="2013" name="Nat. Biotechnol.">
        <title>Chinese hamster genome sequenced from sorted chromosomes.</title>
        <authorList>
            <person name="Brinkrolf K."/>
            <person name="Rupp O."/>
            <person name="Laux H."/>
            <person name="Kollin F."/>
            <person name="Ernst W."/>
            <person name="Linke B."/>
            <person name="Kofler R."/>
            <person name="Romand S."/>
            <person name="Hesse F."/>
            <person name="Budach W.E."/>
            <person name="Galosy S."/>
            <person name="Muller D."/>
            <person name="Noll T."/>
            <person name="Wienberg J."/>
            <person name="Jostock T."/>
            <person name="Leonard M."/>
            <person name="Grillari J."/>
            <person name="Tauch A."/>
            <person name="Goesmann A."/>
            <person name="Helk B."/>
            <person name="Mott J.E."/>
            <person name="Puhler A."/>
            <person name="Borth N."/>
        </authorList>
    </citation>
    <scope>NUCLEOTIDE SEQUENCE [LARGE SCALE GENOMIC DNA]</scope>
    <source>
        <strain evidence="12">17A/GY</strain>
    </source>
</reference>
<keyword evidence="3 9" id="KW-0813">Transport</keyword>
<keyword evidence="7 9" id="KW-0496">Mitochondrion</keyword>
<dbReference type="Ensembl" id="ENSCGRT00001022280.1">
    <property type="protein sequence ID" value="ENSCGRP00001018036.1"/>
    <property type="gene ID" value="ENSCGRG00001017913.1"/>
</dbReference>
<comment type="similarity">
    <text evidence="2 9">Belongs to the mitochondrial pyruvate carrier (MPC) (TC 2.A.105) family.</text>
</comment>
<dbReference type="GO" id="GO:0006850">
    <property type="term" value="P:pyruvate import into mitochondria"/>
    <property type="evidence" value="ECO:0007669"/>
    <property type="project" value="InterPro"/>
</dbReference>
<evidence type="ECO:0000256" key="7">
    <source>
        <dbReference type="ARBA" id="ARBA00023128"/>
    </source>
</evidence>
<evidence type="ECO:0000313" key="10">
    <source>
        <dbReference type="EMBL" id="ERE67829.1"/>
    </source>
</evidence>
<dbReference type="GO" id="GO:0005743">
    <property type="term" value="C:mitochondrial inner membrane"/>
    <property type="evidence" value="ECO:0007669"/>
    <property type="project" value="UniProtKB-SubCell"/>
</dbReference>
<dbReference type="Proteomes" id="UP000030759">
    <property type="component" value="Unassembled WGS sequence"/>
</dbReference>
<gene>
    <name evidence="10" type="ORF">H671_7g18373</name>
</gene>
<evidence type="ECO:0000256" key="5">
    <source>
        <dbReference type="ARBA" id="ARBA00022792"/>
    </source>
</evidence>
<reference evidence="10" key="2">
    <citation type="submission" date="2013-03" db="EMBL/GenBank/DDBJ databases">
        <title>Chinese hamster genome sequenced from sorted chromosomes.</title>
        <authorList>
            <person name="Brinkrolf K."/>
            <person name="Rupp O."/>
            <person name="Laux H."/>
            <person name="Kollin F."/>
            <person name="Ernst W."/>
            <person name="Linke B."/>
            <person name="Kofler R."/>
            <person name="Romand S."/>
            <person name="Hesse F."/>
            <person name="Budach W.E."/>
            <person name="Galosy S."/>
            <person name="Muller D."/>
            <person name="Noll T."/>
            <person name="Wienberg J."/>
            <person name="Jostock T."/>
            <person name="Leonard M."/>
            <person name="Grillari J."/>
            <person name="Tauch A."/>
            <person name="Goesmann A."/>
            <person name="Helk B."/>
            <person name="Mott J.E."/>
            <person name="Puehler A."/>
            <person name="Borth N."/>
        </authorList>
    </citation>
    <scope>NUCLEOTIDE SEQUENCE</scope>
    <source>
        <strain evidence="10">17A/GY</strain>
    </source>
</reference>
<evidence type="ECO:0000256" key="9">
    <source>
        <dbReference type="RuleBase" id="RU363100"/>
    </source>
</evidence>
<accession>A0A061I120</accession>
<dbReference type="Pfam" id="PF03650">
    <property type="entry name" value="MPC"/>
    <property type="match status" value="1"/>
</dbReference>
<protein>
    <recommendedName>
        <fullName evidence="9">Mitochondrial pyruvate carrier</fullName>
    </recommendedName>
</protein>
<keyword evidence="6" id="KW-1133">Transmembrane helix</keyword>
<proteinExistence type="inferred from homology"/>
<evidence type="ECO:0000256" key="3">
    <source>
        <dbReference type="ARBA" id="ARBA00022448"/>
    </source>
</evidence>
<dbReference type="InterPro" id="IPR005336">
    <property type="entry name" value="MPC"/>
</dbReference>
<evidence type="ECO:0000256" key="2">
    <source>
        <dbReference type="ARBA" id="ARBA00006416"/>
    </source>
</evidence>
<comment type="subcellular location">
    <subcellularLocation>
        <location evidence="1 9">Mitochondrion inner membrane</location>
        <topology evidence="1 9">Multi-pass membrane protein</topology>
    </subcellularLocation>
</comment>
<evidence type="ECO:0000256" key="6">
    <source>
        <dbReference type="ARBA" id="ARBA00022989"/>
    </source>
</evidence>
<dbReference type="EMBL" id="KE682097">
    <property type="protein sequence ID" value="ERE67829.1"/>
    <property type="molecule type" value="Genomic_DNA"/>
</dbReference>
<keyword evidence="5 9" id="KW-0999">Mitochondrion inner membrane</keyword>
<organism evidence="10 12">
    <name type="scientific">Cricetulus griseus</name>
    <name type="common">Chinese hamster</name>
    <name type="synonym">Cricetulus barabensis griseus</name>
    <dbReference type="NCBI Taxonomy" id="10029"/>
    <lineage>
        <taxon>Eukaryota</taxon>
        <taxon>Metazoa</taxon>
        <taxon>Chordata</taxon>
        <taxon>Craniata</taxon>
        <taxon>Vertebrata</taxon>
        <taxon>Euteleostomi</taxon>
        <taxon>Mammalia</taxon>
        <taxon>Eutheria</taxon>
        <taxon>Euarchontoglires</taxon>
        <taxon>Glires</taxon>
        <taxon>Rodentia</taxon>
        <taxon>Myomorpha</taxon>
        <taxon>Muroidea</taxon>
        <taxon>Cricetidae</taxon>
        <taxon>Cricetinae</taxon>
        <taxon>Cricetulus</taxon>
    </lineage>
</organism>
<evidence type="ECO:0000313" key="12">
    <source>
        <dbReference type="Proteomes" id="UP000030759"/>
    </source>
</evidence>
<keyword evidence="4" id="KW-0812">Transmembrane</keyword>
<sequence>MDFGGCLMSKHFGGPVANCGFPIASINDMKKSPEIISEQMSFTLCCYSLMFMRSAYKIFGPYSFWFLALQEVSGTGSL</sequence>
<evidence type="ECO:0000256" key="8">
    <source>
        <dbReference type="ARBA" id="ARBA00023136"/>
    </source>
</evidence>
<evidence type="ECO:0000256" key="4">
    <source>
        <dbReference type="ARBA" id="ARBA00022692"/>
    </source>
</evidence>
<name>A0A061I120_CRIGR</name>
<evidence type="ECO:0000256" key="1">
    <source>
        <dbReference type="ARBA" id="ARBA00004448"/>
    </source>
</evidence>
<dbReference type="AlphaFoldDB" id="A0A061I120"/>
<comment type="function">
    <text evidence="9">Mediates the uptake of pyruvate into mitochondria.</text>
</comment>